<dbReference type="GO" id="GO:0009585">
    <property type="term" value="P:red, far-red light phototransduction"/>
    <property type="evidence" value="ECO:0007669"/>
    <property type="project" value="UniProtKB-KW"/>
</dbReference>
<evidence type="ECO:0000256" key="8">
    <source>
        <dbReference type="ARBA" id="ARBA00084091"/>
    </source>
</evidence>
<feature type="compositionally biased region" description="Polar residues" evidence="10">
    <location>
        <begin position="136"/>
        <end position="151"/>
    </location>
</feature>
<dbReference type="PANTHER" id="PTHR44218">
    <property type="entry name" value="PROTEIN SPA1-RELATED 2"/>
    <property type="match status" value="1"/>
</dbReference>
<evidence type="ECO:0000256" key="6">
    <source>
        <dbReference type="ARBA" id="ARBA00023054"/>
    </source>
</evidence>
<keyword evidence="5" id="KW-0833">Ubl conjugation pathway</keyword>
<dbReference type="PROSITE" id="PS50082">
    <property type="entry name" value="WD_REPEATS_2"/>
    <property type="match status" value="2"/>
</dbReference>
<evidence type="ECO:0000256" key="3">
    <source>
        <dbReference type="ARBA" id="ARBA00022679"/>
    </source>
</evidence>
<dbReference type="InParanoid" id="A0A2G5E008"/>
<evidence type="ECO:0000256" key="5">
    <source>
        <dbReference type="ARBA" id="ARBA00022786"/>
    </source>
</evidence>
<dbReference type="PROSITE" id="PS00678">
    <property type="entry name" value="WD_REPEATS_1"/>
    <property type="match status" value="1"/>
</dbReference>
<dbReference type="PROSITE" id="PS50294">
    <property type="entry name" value="WD_REPEATS_REGION"/>
    <property type="match status" value="2"/>
</dbReference>
<dbReference type="GO" id="GO:0009640">
    <property type="term" value="P:photomorphogenesis"/>
    <property type="evidence" value="ECO:0007669"/>
    <property type="project" value="InterPro"/>
</dbReference>
<dbReference type="InterPro" id="IPR001680">
    <property type="entry name" value="WD40_rpt"/>
</dbReference>
<dbReference type="InterPro" id="IPR011009">
    <property type="entry name" value="Kinase-like_dom_sf"/>
</dbReference>
<dbReference type="STRING" id="218851.A0A2G5E008"/>
<evidence type="ECO:0000256" key="2">
    <source>
        <dbReference type="ARBA" id="ARBA00022574"/>
    </source>
</evidence>
<name>A0A2G5E008_AQUCA</name>
<keyword evidence="7" id="KW-0539">Nucleus</keyword>
<dbReference type="GO" id="GO:0016740">
    <property type="term" value="F:transferase activity"/>
    <property type="evidence" value="ECO:0007669"/>
    <property type="project" value="UniProtKB-KW"/>
</dbReference>
<evidence type="ECO:0000256" key="7">
    <source>
        <dbReference type="ARBA" id="ARBA00023242"/>
    </source>
</evidence>
<evidence type="ECO:0000256" key="1">
    <source>
        <dbReference type="ARBA" id="ARBA00004123"/>
    </source>
</evidence>
<dbReference type="SUPFAM" id="SSF50978">
    <property type="entry name" value="WD40 repeat-like"/>
    <property type="match status" value="1"/>
</dbReference>
<reference evidence="11 12" key="1">
    <citation type="submission" date="2017-09" db="EMBL/GenBank/DDBJ databases">
        <title>WGS assembly of Aquilegia coerulea Goldsmith.</title>
        <authorList>
            <person name="Hodges S."/>
            <person name="Kramer E."/>
            <person name="Nordborg M."/>
            <person name="Tomkins J."/>
            <person name="Borevitz J."/>
            <person name="Derieg N."/>
            <person name="Yan J."/>
            <person name="Mihaltcheva S."/>
            <person name="Hayes R.D."/>
            <person name="Rokhsar D."/>
        </authorList>
    </citation>
    <scope>NUCLEOTIDE SEQUENCE [LARGE SCALE GENOMIC DNA]</scope>
    <source>
        <strain evidence="12">cv. Goldsmith</strain>
    </source>
</reference>
<keyword evidence="4" id="KW-0677">Repeat</keyword>
<dbReference type="Gene3D" id="1.10.510.10">
    <property type="entry name" value="Transferase(Phosphotransferase) domain 1"/>
    <property type="match status" value="1"/>
</dbReference>
<dbReference type="CDD" id="cd00200">
    <property type="entry name" value="WD40"/>
    <property type="match status" value="1"/>
</dbReference>
<gene>
    <name evidence="11" type="ORF">AQUCO_01300152v1</name>
</gene>
<dbReference type="GO" id="GO:0005634">
    <property type="term" value="C:nucleus"/>
    <property type="evidence" value="ECO:0007669"/>
    <property type="project" value="UniProtKB-SubCell"/>
</dbReference>
<accession>A0A2G5E008</accession>
<keyword evidence="12" id="KW-1185">Reference proteome</keyword>
<feature type="region of interest" description="Disordered" evidence="10">
    <location>
        <begin position="334"/>
        <end position="371"/>
    </location>
</feature>
<keyword evidence="8" id="KW-0607">Phytochrome signaling pathway</keyword>
<dbReference type="InterPro" id="IPR019775">
    <property type="entry name" value="WD40_repeat_CS"/>
</dbReference>
<dbReference type="PRINTS" id="PR00320">
    <property type="entry name" value="GPROTEINBRPT"/>
</dbReference>
<protein>
    <submittedName>
        <fullName evidence="11">Uncharacterized protein</fullName>
    </submittedName>
</protein>
<evidence type="ECO:0000256" key="4">
    <source>
        <dbReference type="ARBA" id="ARBA00022737"/>
    </source>
</evidence>
<dbReference type="FunCoup" id="A0A2G5E008">
    <property type="interactions" value="129"/>
</dbReference>
<feature type="repeat" description="WD" evidence="9">
    <location>
        <begin position="784"/>
        <end position="826"/>
    </location>
</feature>
<dbReference type="AlphaFoldDB" id="A0A2G5E008"/>
<dbReference type="Pfam" id="PF00400">
    <property type="entry name" value="WD40"/>
    <property type="match status" value="2"/>
</dbReference>
<evidence type="ECO:0000256" key="10">
    <source>
        <dbReference type="SAM" id="MobiDB-lite"/>
    </source>
</evidence>
<dbReference type="SUPFAM" id="SSF56112">
    <property type="entry name" value="Protein kinase-like (PK-like)"/>
    <property type="match status" value="1"/>
</dbReference>
<dbReference type="InterPro" id="IPR015943">
    <property type="entry name" value="WD40/YVTN_repeat-like_dom_sf"/>
</dbReference>
<comment type="subcellular location">
    <subcellularLocation>
        <location evidence="1">Nucleus</location>
    </subcellularLocation>
</comment>
<dbReference type="SMART" id="SM00320">
    <property type="entry name" value="WD40"/>
    <property type="match status" value="7"/>
</dbReference>
<dbReference type="InterPro" id="IPR036322">
    <property type="entry name" value="WD40_repeat_dom_sf"/>
</dbReference>
<proteinExistence type="predicted"/>
<dbReference type="InterPro" id="IPR044630">
    <property type="entry name" value="SPA1/2/3/4"/>
</dbReference>
<evidence type="ECO:0000313" key="12">
    <source>
        <dbReference type="Proteomes" id="UP000230069"/>
    </source>
</evidence>
<feature type="compositionally biased region" description="Polar residues" evidence="10">
    <location>
        <begin position="159"/>
        <end position="168"/>
    </location>
</feature>
<dbReference type="Gene3D" id="2.130.10.10">
    <property type="entry name" value="YVTN repeat-like/Quinoprotein amine dehydrogenase"/>
    <property type="match status" value="1"/>
</dbReference>
<feature type="region of interest" description="Disordered" evidence="10">
    <location>
        <begin position="123"/>
        <end position="168"/>
    </location>
</feature>
<dbReference type="PANTHER" id="PTHR44218:SF6">
    <property type="entry name" value="PROTEIN SUPPRESSOR OF PHYA-105 1"/>
    <property type="match status" value="1"/>
</dbReference>
<keyword evidence="2 9" id="KW-0853">WD repeat</keyword>
<evidence type="ECO:0000256" key="9">
    <source>
        <dbReference type="PROSITE-ProRule" id="PRU00221"/>
    </source>
</evidence>
<dbReference type="EMBL" id="KZ305030">
    <property type="protein sequence ID" value="PIA49102.1"/>
    <property type="molecule type" value="Genomic_DNA"/>
</dbReference>
<dbReference type="InterPro" id="IPR020472">
    <property type="entry name" value="WD40_PAC1"/>
</dbReference>
<organism evidence="11 12">
    <name type="scientific">Aquilegia coerulea</name>
    <name type="common">Rocky mountain columbine</name>
    <dbReference type="NCBI Taxonomy" id="218851"/>
    <lineage>
        <taxon>Eukaryota</taxon>
        <taxon>Viridiplantae</taxon>
        <taxon>Streptophyta</taxon>
        <taxon>Embryophyta</taxon>
        <taxon>Tracheophyta</taxon>
        <taxon>Spermatophyta</taxon>
        <taxon>Magnoliopsida</taxon>
        <taxon>Ranunculales</taxon>
        <taxon>Ranunculaceae</taxon>
        <taxon>Thalictroideae</taxon>
        <taxon>Aquilegia</taxon>
    </lineage>
</organism>
<feature type="compositionally biased region" description="Polar residues" evidence="10">
    <location>
        <begin position="343"/>
        <end position="367"/>
    </location>
</feature>
<feature type="repeat" description="WD" evidence="9">
    <location>
        <begin position="870"/>
        <end position="903"/>
    </location>
</feature>
<dbReference type="Proteomes" id="UP000230069">
    <property type="component" value="Unassembled WGS sequence"/>
</dbReference>
<dbReference type="OrthoDB" id="273771at2759"/>
<sequence length="1009" mass="113014">MEFNMMEGEGVESIEAVHHRRGKEIDSSNEMFDWRESSQQVSSDSFVGIDLNKLPKTENVVMESCSINDEIDLVEELTLKVSENPNVVVDGNSNSTSIREGMPVIQGWKHLYRMAGGVGSESAHCKNASKDGGGVVTTQKHPQQLNQQSPEMSKPLVKTENNSESPSGIRTKVLSSSGFPQFLVRNSLKGKGVVHRSSEQCDRFGAARMEQINEKTASVGGVISDTSQNLGVRDNQYTRQRVDEAGSDSIIGGIFLRDWIKPGCKVNRDESLRIFKRIVELVDIAHSQEVALQHVRPSCFKLLPSDQVKYMGSIAQRELFENVMDMDVNYCSRKRSGKDRLPRSSTLKQQKLKKNTNSTRQRCQSSAGAGFKGEPAKDIDFYSAGSQDSGYSMSQKYNLNPEHRMQNKFTIPFVSNTTQNHLTPANLQLEDRWYTSPEEQNKREPTFSSDIYCLGVLLFELFCCFESCEVHTAAMLNLRYRILPPKFLSEYPREAGFCLWLLHPEPSSRPTAREILYSELICGSQQVSEGQQSIPVDEDPVESELLLHFLISLKELKHKRASKLVDDIRCIEADIVEVEKRHILRTTEVWKHKEPDARGKEPASSHARLMNNINQLESAYFSMRSQIPVPDPVGTGRSDKELLNIRESCSQVVNESEGNRPSDHLGVFFDGLCKYARYNKFELRGTLKNRDLLNSANVICSLSFDRDEEYFAAAGVSKKIKIFELSGLLNDSIDIHYPVVEMTNKSKLSCVCWNNYIRNYLAATDYDGVVQLWDASTGQGFSQYTEHEKRAWSVDFSPVDPTKLASGSDDFSVKLWSINERKCTSTIRSSANVCCVQFSADSTHLLAFGSADYKTYCYDLRNTRNPWCTLAGHGRAVSYVKFLDSNTLVSASTDNTLKLWDLNKTSCSGLSTNSCSLTFRGHTNEKNFVGLSASDGYITCGSESNEVYAYYRSLPMPITAHKFGSMDPISGQANGDDSEQFVSSVCWKGNSDMVIAANSSGSIKLLQMT</sequence>
<dbReference type="GO" id="GO:0042802">
    <property type="term" value="F:identical protein binding"/>
    <property type="evidence" value="ECO:0007669"/>
    <property type="project" value="UniProtKB-ARBA"/>
</dbReference>
<evidence type="ECO:0000313" key="11">
    <source>
        <dbReference type="EMBL" id="PIA49102.1"/>
    </source>
</evidence>
<keyword evidence="3" id="KW-0808">Transferase</keyword>
<keyword evidence="6" id="KW-0175">Coiled coil</keyword>
<dbReference type="FunFam" id="2.130.10.10:FF:000090">
    <property type="entry name" value="E3 ubiquitin-protein ligase RFWD2 isoform X1"/>
    <property type="match status" value="1"/>
</dbReference>